<keyword evidence="5 10" id="KW-0067">ATP-binding</keyword>
<keyword evidence="3 10" id="KW-0378">Hydrolase</keyword>
<dbReference type="PROSITE" id="PS51195">
    <property type="entry name" value="Q_MOTIF"/>
    <property type="match status" value="1"/>
</dbReference>
<evidence type="ECO:0000256" key="2">
    <source>
        <dbReference type="ARBA" id="ARBA00022741"/>
    </source>
</evidence>
<dbReference type="InterPro" id="IPR001650">
    <property type="entry name" value="Helicase_C-like"/>
</dbReference>
<evidence type="ECO:0000256" key="6">
    <source>
        <dbReference type="ARBA" id="ARBA00022884"/>
    </source>
</evidence>
<comment type="caution">
    <text evidence="15">The sequence shown here is derived from an EMBL/GenBank/DDBJ whole genome shotgun (WGS) entry which is preliminary data.</text>
</comment>
<organism evidence="15 16">
    <name type="scientific">Euplotes crassus</name>
    <dbReference type="NCBI Taxonomy" id="5936"/>
    <lineage>
        <taxon>Eukaryota</taxon>
        <taxon>Sar</taxon>
        <taxon>Alveolata</taxon>
        <taxon>Ciliophora</taxon>
        <taxon>Intramacronucleata</taxon>
        <taxon>Spirotrichea</taxon>
        <taxon>Hypotrichia</taxon>
        <taxon>Euplotida</taxon>
        <taxon>Euplotidae</taxon>
        <taxon>Moneuplotes</taxon>
    </lineage>
</organism>
<dbReference type="InterPro" id="IPR011545">
    <property type="entry name" value="DEAD/DEAH_box_helicase_dom"/>
</dbReference>
<name>A0AAD1UBS7_EUPCR</name>
<comment type="subcellular location">
    <subcellularLocation>
        <location evidence="1">Nucleus</location>
    </subcellularLocation>
</comment>
<feature type="domain" description="Helicase C-terminal" evidence="13">
    <location>
        <begin position="287"/>
        <end position="430"/>
    </location>
</feature>
<dbReference type="PROSITE" id="PS51194">
    <property type="entry name" value="HELICASE_CTER"/>
    <property type="match status" value="1"/>
</dbReference>
<gene>
    <name evidence="15" type="ORF">ECRASSUSDP1_LOCUS7533</name>
</gene>
<dbReference type="PANTHER" id="PTHR47959:SF24">
    <property type="entry name" value="ATP-DEPENDENT RNA HELICASE"/>
    <property type="match status" value="1"/>
</dbReference>
<dbReference type="CDD" id="cd17954">
    <property type="entry name" value="DEADc_DDX47"/>
    <property type="match status" value="1"/>
</dbReference>
<keyword evidence="2 10" id="KW-0547">Nucleotide-binding</keyword>
<dbReference type="InterPro" id="IPR050079">
    <property type="entry name" value="DEAD_box_RNA_helicase"/>
</dbReference>
<dbReference type="GO" id="GO:0005829">
    <property type="term" value="C:cytosol"/>
    <property type="evidence" value="ECO:0007669"/>
    <property type="project" value="TreeGrafter"/>
</dbReference>
<dbReference type="InterPro" id="IPR000629">
    <property type="entry name" value="RNA-helicase_DEAD-box_CS"/>
</dbReference>
<evidence type="ECO:0000256" key="4">
    <source>
        <dbReference type="ARBA" id="ARBA00022806"/>
    </source>
</evidence>
<dbReference type="PROSITE" id="PS51192">
    <property type="entry name" value="HELICASE_ATP_BIND_1"/>
    <property type="match status" value="1"/>
</dbReference>
<dbReference type="PROSITE" id="PS00039">
    <property type="entry name" value="DEAD_ATP_HELICASE"/>
    <property type="match status" value="1"/>
</dbReference>
<dbReference type="GO" id="GO:0016787">
    <property type="term" value="F:hydrolase activity"/>
    <property type="evidence" value="ECO:0007669"/>
    <property type="project" value="UniProtKB-KW"/>
</dbReference>
<dbReference type="GO" id="GO:0005634">
    <property type="term" value="C:nucleus"/>
    <property type="evidence" value="ECO:0007669"/>
    <property type="project" value="UniProtKB-SubCell"/>
</dbReference>
<accession>A0AAD1UBS7</accession>
<dbReference type="EMBL" id="CAMPGE010007342">
    <property type="protein sequence ID" value="CAI2366261.1"/>
    <property type="molecule type" value="Genomic_DNA"/>
</dbReference>
<dbReference type="InterPro" id="IPR014001">
    <property type="entry name" value="Helicase_ATP-bd"/>
</dbReference>
<feature type="compositionally biased region" description="Basic and acidic residues" evidence="11">
    <location>
        <begin position="30"/>
        <end position="46"/>
    </location>
</feature>
<evidence type="ECO:0000256" key="3">
    <source>
        <dbReference type="ARBA" id="ARBA00022801"/>
    </source>
</evidence>
<keyword evidence="4 10" id="KW-0347">Helicase</keyword>
<feature type="short sequence motif" description="Q motif" evidence="9">
    <location>
        <begin position="58"/>
        <end position="86"/>
    </location>
</feature>
<evidence type="ECO:0000256" key="8">
    <source>
        <dbReference type="ARBA" id="ARBA00024350"/>
    </source>
</evidence>
<dbReference type="Proteomes" id="UP001295684">
    <property type="component" value="Unassembled WGS sequence"/>
</dbReference>
<evidence type="ECO:0000256" key="11">
    <source>
        <dbReference type="SAM" id="MobiDB-lite"/>
    </source>
</evidence>
<proteinExistence type="inferred from homology"/>
<evidence type="ECO:0000256" key="1">
    <source>
        <dbReference type="ARBA" id="ARBA00004123"/>
    </source>
</evidence>
<feature type="domain" description="Helicase ATP-binding" evidence="12">
    <location>
        <begin position="89"/>
        <end position="260"/>
    </location>
</feature>
<evidence type="ECO:0000256" key="7">
    <source>
        <dbReference type="ARBA" id="ARBA00023242"/>
    </source>
</evidence>
<evidence type="ECO:0000256" key="9">
    <source>
        <dbReference type="PROSITE-ProRule" id="PRU00552"/>
    </source>
</evidence>
<dbReference type="SMART" id="SM00490">
    <property type="entry name" value="HELICc"/>
    <property type="match status" value="1"/>
</dbReference>
<evidence type="ECO:0000313" key="16">
    <source>
        <dbReference type="Proteomes" id="UP001295684"/>
    </source>
</evidence>
<dbReference type="AlphaFoldDB" id="A0AAD1UBS7"/>
<evidence type="ECO:0000256" key="10">
    <source>
        <dbReference type="RuleBase" id="RU000492"/>
    </source>
</evidence>
<dbReference type="InterPro" id="IPR044765">
    <property type="entry name" value="DDX47/Rrp3_DEADc"/>
</dbReference>
<dbReference type="PANTHER" id="PTHR47959">
    <property type="entry name" value="ATP-DEPENDENT RNA HELICASE RHLE-RELATED"/>
    <property type="match status" value="1"/>
</dbReference>
<dbReference type="GO" id="GO:0005524">
    <property type="term" value="F:ATP binding"/>
    <property type="evidence" value="ECO:0007669"/>
    <property type="project" value="UniProtKB-KW"/>
</dbReference>
<dbReference type="CDD" id="cd18787">
    <property type="entry name" value="SF2_C_DEAD"/>
    <property type="match status" value="1"/>
</dbReference>
<evidence type="ECO:0000259" key="13">
    <source>
        <dbReference type="PROSITE" id="PS51194"/>
    </source>
</evidence>
<reference evidence="15" key="1">
    <citation type="submission" date="2023-07" db="EMBL/GenBank/DDBJ databases">
        <authorList>
            <consortium name="AG Swart"/>
            <person name="Singh M."/>
            <person name="Singh A."/>
            <person name="Seah K."/>
            <person name="Emmerich C."/>
        </authorList>
    </citation>
    <scope>NUCLEOTIDE SEQUENCE</scope>
    <source>
        <strain evidence="15">DP1</strain>
    </source>
</reference>
<dbReference type="InterPro" id="IPR014014">
    <property type="entry name" value="RNA_helicase_DEAD_Q_motif"/>
</dbReference>
<keyword evidence="16" id="KW-1185">Reference proteome</keyword>
<sequence length="498" mass="56072">MEKTEKTTHKSKAEKKETTEKPEEEAQENIQEKIEKTKPEETKIEKTEEDDNIIDKSVTFKELGLCDELCEAVKKLGFKHPSKIQKEALPYAMKGKDIIGLAETGSGKTAAFALPVLQDLLNEQRPFFCLVMSPTRELCIQIAEQFEAIGADINLKTSVLVGGLDMMAQAISLAKKPHVIVGTPGRVADHLANTKGFNLKHLKYLIFDEADRLLNLDFEKQINQILSTIPKKRRTFLFSATMTSKVHKLQRASLVDPVKIEVSDKYQTVSTLIQNYHFLPNKYKEVYLVYLLTEFSGKKIMVFNNTCMAILKMTLMLRNLGFDAVALSGNLTQTQRIGALNKFKSGGKILIATDVANRGLDIPSVDLVINSDIPANPKDYIHRVGRTARGGKSGRAVTLVTQYDVENFQKIEHLTKVKMSEYPIKQDEALIFYERVIEAQRLANLEVKTMDTKKGFVTGSDMKDSEEADQSLFSLAGKKRKGGKNFQSKSFARKRRRN</sequence>
<feature type="region of interest" description="Disordered" evidence="11">
    <location>
        <begin position="478"/>
        <end position="498"/>
    </location>
</feature>
<evidence type="ECO:0000259" key="12">
    <source>
        <dbReference type="PROSITE" id="PS51192"/>
    </source>
</evidence>
<dbReference type="InterPro" id="IPR027417">
    <property type="entry name" value="P-loop_NTPase"/>
</dbReference>
<evidence type="ECO:0000259" key="14">
    <source>
        <dbReference type="PROSITE" id="PS51195"/>
    </source>
</evidence>
<protein>
    <submittedName>
        <fullName evidence="15">Uncharacterized protein</fullName>
    </submittedName>
</protein>
<evidence type="ECO:0000313" key="15">
    <source>
        <dbReference type="EMBL" id="CAI2366261.1"/>
    </source>
</evidence>
<dbReference type="Pfam" id="PF00270">
    <property type="entry name" value="DEAD"/>
    <property type="match status" value="1"/>
</dbReference>
<keyword evidence="7" id="KW-0539">Nucleus</keyword>
<dbReference type="GO" id="GO:0003724">
    <property type="term" value="F:RNA helicase activity"/>
    <property type="evidence" value="ECO:0007669"/>
    <property type="project" value="InterPro"/>
</dbReference>
<evidence type="ECO:0000256" key="5">
    <source>
        <dbReference type="ARBA" id="ARBA00022840"/>
    </source>
</evidence>
<dbReference type="Gene3D" id="3.40.50.300">
    <property type="entry name" value="P-loop containing nucleotide triphosphate hydrolases"/>
    <property type="match status" value="2"/>
</dbReference>
<keyword evidence="6" id="KW-0694">RNA-binding</keyword>
<feature type="domain" description="DEAD-box RNA helicase Q" evidence="14">
    <location>
        <begin position="58"/>
        <end position="86"/>
    </location>
</feature>
<dbReference type="Pfam" id="PF00271">
    <property type="entry name" value="Helicase_C"/>
    <property type="match status" value="1"/>
</dbReference>
<dbReference type="SMART" id="SM00487">
    <property type="entry name" value="DEXDc"/>
    <property type="match status" value="1"/>
</dbReference>
<dbReference type="GO" id="GO:0003723">
    <property type="term" value="F:RNA binding"/>
    <property type="evidence" value="ECO:0007669"/>
    <property type="project" value="UniProtKB-KW"/>
</dbReference>
<comment type="similarity">
    <text evidence="8">Belongs to the DEAD box helicase family. DDX47/RRP3 subfamily.</text>
</comment>
<feature type="region of interest" description="Disordered" evidence="11">
    <location>
        <begin position="1"/>
        <end position="49"/>
    </location>
</feature>
<dbReference type="SUPFAM" id="SSF52540">
    <property type="entry name" value="P-loop containing nucleoside triphosphate hydrolases"/>
    <property type="match status" value="2"/>
</dbReference>